<accession>A0A2D4LRE2</accession>
<proteinExistence type="predicted"/>
<dbReference type="AlphaFoldDB" id="A0A2D4LRE2"/>
<organism evidence="1">
    <name type="scientific">Micrurus spixii</name>
    <name type="common">Amazon coral snake</name>
    <dbReference type="NCBI Taxonomy" id="129469"/>
    <lineage>
        <taxon>Eukaryota</taxon>
        <taxon>Metazoa</taxon>
        <taxon>Chordata</taxon>
        <taxon>Craniata</taxon>
        <taxon>Vertebrata</taxon>
        <taxon>Euteleostomi</taxon>
        <taxon>Lepidosauria</taxon>
        <taxon>Squamata</taxon>
        <taxon>Bifurcata</taxon>
        <taxon>Unidentata</taxon>
        <taxon>Episquamata</taxon>
        <taxon>Toxicofera</taxon>
        <taxon>Serpentes</taxon>
        <taxon>Colubroidea</taxon>
        <taxon>Elapidae</taxon>
        <taxon>Elapinae</taxon>
        <taxon>Micrurus</taxon>
    </lineage>
</organism>
<reference evidence="1" key="1">
    <citation type="submission" date="2017-07" db="EMBL/GenBank/DDBJ databases">
        <authorList>
            <person name="Mikheyev A."/>
            <person name="Grau M."/>
        </authorList>
    </citation>
    <scope>NUCLEOTIDE SEQUENCE</scope>
    <source>
        <tissue evidence="1">Venom_gland</tissue>
    </source>
</reference>
<evidence type="ECO:0000313" key="1">
    <source>
        <dbReference type="EMBL" id="LAB23621.1"/>
    </source>
</evidence>
<protein>
    <submittedName>
        <fullName evidence="1">Uncharacterized protein</fullName>
    </submittedName>
</protein>
<name>A0A2D4LRE2_9SAUR</name>
<sequence length="101" mass="11924">MRCTWMAGSVSKATIRVSSHASYKWKKTFCPFNWVINFFPAYILKIEFQALVRYTSNIFKCQVNYFLFLFEEGKRNMLLLRLFIEAASILSQFSDLRSVSK</sequence>
<dbReference type="EMBL" id="IACM01036646">
    <property type="protein sequence ID" value="LAB23621.1"/>
    <property type="molecule type" value="Transcribed_RNA"/>
</dbReference>
<reference evidence="1" key="2">
    <citation type="submission" date="2017-11" db="EMBL/GenBank/DDBJ databases">
        <title>Coralsnake Venomics: Analyses of Venom Gland Transcriptomes and Proteomes of Six Brazilian Taxa.</title>
        <authorList>
            <person name="Aird S.D."/>
            <person name="Jorge da Silva N."/>
            <person name="Qiu L."/>
            <person name="Villar-Briones A."/>
            <person name="Aparecida-Saddi V."/>
            <person name="Campos-Telles M.P."/>
            <person name="Grau M."/>
            <person name="Mikheyev A.S."/>
        </authorList>
    </citation>
    <scope>NUCLEOTIDE SEQUENCE</scope>
    <source>
        <tissue evidence="1">Venom_gland</tissue>
    </source>
</reference>